<name>A0A0D6ZZT3_9AGAR</name>
<dbReference type="EMBL" id="KN882121">
    <property type="protein sequence ID" value="KIY43068.1"/>
    <property type="molecule type" value="Genomic_DNA"/>
</dbReference>
<keyword evidence="3" id="KW-1185">Reference proteome</keyword>
<protein>
    <submittedName>
        <fullName evidence="2">Uncharacterized protein</fullName>
    </submittedName>
</protein>
<evidence type="ECO:0000313" key="2">
    <source>
        <dbReference type="EMBL" id="KIY43068.1"/>
    </source>
</evidence>
<proteinExistence type="predicted"/>
<feature type="compositionally biased region" description="Polar residues" evidence="1">
    <location>
        <begin position="41"/>
        <end position="51"/>
    </location>
</feature>
<accession>A0A0D6ZZT3</accession>
<feature type="non-terminal residue" evidence="2">
    <location>
        <position position="1"/>
    </location>
</feature>
<feature type="compositionally biased region" description="Low complexity" evidence="1">
    <location>
        <begin position="345"/>
        <end position="355"/>
    </location>
</feature>
<feature type="region of interest" description="Disordered" evidence="1">
    <location>
        <begin position="328"/>
        <end position="367"/>
    </location>
</feature>
<dbReference type="Proteomes" id="UP000054144">
    <property type="component" value="Unassembled WGS sequence"/>
</dbReference>
<gene>
    <name evidence="2" type="ORF">FISHEDRAFT_62964</name>
</gene>
<sequence>TTSSDDIASKSHTEDTPSPSNPSNSLINKDTHCDVPPAYDSTDNSSDNAAHQSEDATLAKLEETTDASPSTSDDNGIPAILAIVGTIVHEDFIMCFFSSMFELAKTKFKFTLRQPDMYIPASKLLSPGDIDLISSFQRDWPIVLEHTILRRPLSSRIEVRYKPFVKYGDFDISSTVYNCFQPQPSDASIDPHYILGHIEPDGMGFEKFTAIGKSVTADELDFSSSSSLDNIPLFTPHATWCLPGDPRTCKQLDSTTGHIVHPPPAFDLAGNFIPLHRLYNTLIGSTVEVRFELLHFKIKEGNDKHSDTFTTNIVSICMLAPKSPDFNIDLQGGPSTPSSPRKRSGNSSNSGSPSKCINMKNVKPLSK</sequence>
<feature type="region of interest" description="Disordered" evidence="1">
    <location>
        <begin position="1"/>
        <end position="51"/>
    </location>
</feature>
<evidence type="ECO:0000256" key="1">
    <source>
        <dbReference type="SAM" id="MobiDB-lite"/>
    </source>
</evidence>
<organism evidence="2 3">
    <name type="scientific">Fistulina hepatica ATCC 64428</name>
    <dbReference type="NCBI Taxonomy" id="1128425"/>
    <lineage>
        <taxon>Eukaryota</taxon>
        <taxon>Fungi</taxon>
        <taxon>Dikarya</taxon>
        <taxon>Basidiomycota</taxon>
        <taxon>Agaricomycotina</taxon>
        <taxon>Agaricomycetes</taxon>
        <taxon>Agaricomycetidae</taxon>
        <taxon>Agaricales</taxon>
        <taxon>Fistulinaceae</taxon>
        <taxon>Fistulina</taxon>
    </lineage>
</organism>
<dbReference type="AlphaFoldDB" id="A0A0D6ZZT3"/>
<evidence type="ECO:0000313" key="3">
    <source>
        <dbReference type="Proteomes" id="UP000054144"/>
    </source>
</evidence>
<reference evidence="2 3" key="1">
    <citation type="journal article" date="2015" name="Fungal Genet. Biol.">
        <title>Evolution of novel wood decay mechanisms in Agaricales revealed by the genome sequences of Fistulina hepatica and Cylindrobasidium torrendii.</title>
        <authorList>
            <person name="Floudas D."/>
            <person name="Held B.W."/>
            <person name="Riley R."/>
            <person name="Nagy L.G."/>
            <person name="Koehler G."/>
            <person name="Ransdell A.S."/>
            <person name="Younus H."/>
            <person name="Chow J."/>
            <person name="Chiniquy J."/>
            <person name="Lipzen A."/>
            <person name="Tritt A."/>
            <person name="Sun H."/>
            <person name="Haridas S."/>
            <person name="LaButti K."/>
            <person name="Ohm R.A."/>
            <person name="Kues U."/>
            <person name="Blanchette R.A."/>
            <person name="Grigoriev I.V."/>
            <person name="Minto R.E."/>
            <person name="Hibbett D.S."/>
        </authorList>
    </citation>
    <scope>NUCLEOTIDE SEQUENCE [LARGE SCALE GENOMIC DNA]</scope>
    <source>
        <strain evidence="2 3">ATCC 64428</strain>
    </source>
</reference>
<dbReference type="OrthoDB" id="2843772at2759"/>